<dbReference type="GO" id="GO:0000272">
    <property type="term" value="P:polysaccharide catabolic process"/>
    <property type="evidence" value="ECO:0007669"/>
    <property type="project" value="UniProtKB-KW"/>
</dbReference>
<reference evidence="9" key="2">
    <citation type="submission" date="2025-08" db="UniProtKB">
        <authorList>
            <consortium name="RefSeq"/>
        </authorList>
    </citation>
    <scope>IDENTIFICATION</scope>
    <source>
        <tissue evidence="9">Leaves</tissue>
    </source>
</reference>
<evidence type="ECO:0000313" key="8">
    <source>
        <dbReference type="Proteomes" id="UP001652660"/>
    </source>
</evidence>
<keyword evidence="3" id="KW-0146">Chitin degradation</keyword>
<dbReference type="PANTHER" id="PTHR45708:SF22">
    <property type="entry name" value="ACIDIC ENDOCHITINASE"/>
    <property type="match status" value="1"/>
</dbReference>
<keyword evidence="2" id="KW-0732">Signal</keyword>
<keyword evidence="5" id="KW-0119">Carbohydrate metabolism</keyword>
<evidence type="ECO:0000256" key="5">
    <source>
        <dbReference type="ARBA" id="ARBA00023277"/>
    </source>
</evidence>
<dbReference type="GO" id="GO:0005576">
    <property type="term" value="C:extracellular region"/>
    <property type="evidence" value="ECO:0007669"/>
    <property type="project" value="TreeGrafter"/>
</dbReference>
<dbReference type="OrthoDB" id="6020543at2759"/>
<sequence>MIDFCKGQGIKVFLSLGGRPDLSPDDAQKVADDIWNNFLNNSAGHGPLNATVDGIDFRIQSGSNQSLDVLAQALSAYSIPDRKVYLSAAPLCQIPDDFLTLLSKLASLTTCGCNFSMILHVNTVQKVRLPSSQVGLHGLVI</sequence>
<dbReference type="Proteomes" id="UP001652660">
    <property type="component" value="Chromosome 5c"/>
</dbReference>
<evidence type="ECO:0000259" key="7">
    <source>
        <dbReference type="PROSITE" id="PS51910"/>
    </source>
</evidence>
<keyword evidence="4" id="KW-1015">Disulfide bond</keyword>
<feature type="domain" description="GH18" evidence="7">
    <location>
        <begin position="1"/>
        <end position="141"/>
    </location>
</feature>
<evidence type="ECO:0000256" key="4">
    <source>
        <dbReference type="ARBA" id="ARBA00023157"/>
    </source>
</evidence>
<dbReference type="Gene3D" id="3.20.20.80">
    <property type="entry name" value="Glycosidases"/>
    <property type="match status" value="1"/>
</dbReference>
<proteinExistence type="predicted"/>
<dbReference type="InterPro" id="IPR017853">
    <property type="entry name" value="GH"/>
</dbReference>
<dbReference type="GeneID" id="113690641"/>
<dbReference type="InterPro" id="IPR001223">
    <property type="entry name" value="Glyco_hydro18_cat"/>
</dbReference>
<organism evidence="8 9">
    <name type="scientific">Coffea arabica</name>
    <name type="common">Arabian coffee</name>
    <dbReference type="NCBI Taxonomy" id="13443"/>
    <lineage>
        <taxon>Eukaryota</taxon>
        <taxon>Viridiplantae</taxon>
        <taxon>Streptophyta</taxon>
        <taxon>Embryophyta</taxon>
        <taxon>Tracheophyta</taxon>
        <taxon>Spermatophyta</taxon>
        <taxon>Magnoliopsida</taxon>
        <taxon>eudicotyledons</taxon>
        <taxon>Gunneridae</taxon>
        <taxon>Pentapetalae</taxon>
        <taxon>asterids</taxon>
        <taxon>lamiids</taxon>
        <taxon>Gentianales</taxon>
        <taxon>Rubiaceae</taxon>
        <taxon>Ixoroideae</taxon>
        <taxon>Gardenieae complex</taxon>
        <taxon>Bertiereae - Coffeeae clade</taxon>
        <taxon>Coffeeae</taxon>
        <taxon>Coffea</taxon>
    </lineage>
</organism>
<dbReference type="PROSITE" id="PS51910">
    <property type="entry name" value="GH18_2"/>
    <property type="match status" value="1"/>
</dbReference>
<evidence type="ECO:0000313" key="9">
    <source>
        <dbReference type="RefSeq" id="XP_027064434.1"/>
    </source>
</evidence>
<name>A0A6P6SF45_COFAR</name>
<evidence type="ECO:0000256" key="6">
    <source>
        <dbReference type="ARBA" id="ARBA00023326"/>
    </source>
</evidence>
<reference evidence="8" key="1">
    <citation type="journal article" date="2025" name="Foods">
        <title>Unveiling the Microbial Signatures of Arabica Coffee Cherries: Insights into Ripeness Specific Diversity, Functional Traits, and Implications for Quality and Safety.</title>
        <authorList>
            <consortium name="RefSeq"/>
            <person name="Tenea G.N."/>
            <person name="Cifuentes V."/>
            <person name="Reyes P."/>
            <person name="Cevallos-Vallejos M."/>
        </authorList>
    </citation>
    <scope>NUCLEOTIDE SEQUENCE [LARGE SCALE GENOMIC DNA]</scope>
</reference>
<gene>
    <name evidence="9" type="primary">LOC113690641</name>
</gene>
<dbReference type="GO" id="GO:0006032">
    <property type="term" value="P:chitin catabolic process"/>
    <property type="evidence" value="ECO:0007669"/>
    <property type="project" value="UniProtKB-KW"/>
</dbReference>
<protein>
    <submittedName>
        <fullName evidence="9">Hevamine-A-like</fullName>
    </submittedName>
</protein>
<dbReference type="AlphaFoldDB" id="A0A6P6SF45"/>
<dbReference type="SUPFAM" id="SSF51445">
    <property type="entry name" value="(Trans)glycosidases"/>
    <property type="match status" value="1"/>
</dbReference>
<keyword evidence="8" id="KW-1185">Reference proteome</keyword>
<evidence type="ECO:0000256" key="3">
    <source>
        <dbReference type="ARBA" id="ARBA00023024"/>
    </source>
</evidence>
<accession>A0A6P6SF45</accession>
<dbReference type="GO" id="GO:0008843">
    <property type="term" value="F:endochitinase activity"/>
    <property type="evidence" value="ECO:0007669"/>
    <property type="project" value="UniProtKB-EC"/>
</dbReference>
<evidence type="ECO:0000256" key="1">
    <source>
        <dbReference type="ARBA" id="ARBA00000822"/>
    </source>
</evidence>
<dbReference type="PANTHER" id="PTHR45708">
    <property type="entry name" value="ENDOCHITINASE"/>
    <property type="match status" value="1"/>
</dbReference>
<keyword evidence="6" id="KW-0624">Polysaccharide degradation</keyword>
<dbReference type="InterPro" id="IPR050542">
    <property type="entry name" value="Glycosyl_Hydrlase18_Chitinase"/>
</dbReference>
<dbReference type="RefSeq" id="XP_027064434.1">
    <property type="nucleotide sequence ID" value="XM_027208633.1"/>
</dbReference>
<comment type="catalytic activity">
    <reaction evidence="1">
        <text>Random endo-hydrolysis of N-acetyl-beta-D-glucosaminide (1-&gt;4)-beta-linkages in chitin and chitodextrins.</text>
        <dbReference type="EC" id="3.2.1.14"/>
    </reaction>
</comment>
<evidence type="ECO:0000256" key="2">
    <source>
        <dbReference type="ARBA" id="ARBA00022729"/>
    </source>
</evidence>